<proteinExistence type="predicted"/>
<dbReference type="AlphaFoldDB" id="A0A8X6X701"/>
<dbReference type="OrthoDB" id="6433204at2759"/>
<evidence type="ECO:0008006" key="4">
    <source>
        <dbReference type="Google" id="ProtNLM"/>
    </source>
</evidence>
<protein>
    <recommendedName>
        <fullName evidence="4">H15 domain-containing protein</fullName>
    </recommendedName>
</protein>
<name>A0A8X6X701_9ARAC</name>
<feature type="compositionally biased region" description="Polar residues" evidence="1">
    <location>
        <begin position="785"/>
        <end position="805"/>
    </location>
</feature>
<sequence length="848" mass="96875">MHSSKILSSYSYLKQDDLPNINDDHSIHISYPNLSKLEFAKSSKDIFNTNFDFLSEINHSQNLESENCSSRKVKYKSKNSSTFSAYLNKSEVVSNTAEIKQPSLSKLITDQYLLEKKHQKKLNYSESNSLSSSLPERYSTSHSSEEEQYPYVNDSNVNKSLCSSLELSNVNFASFQNDLDYESNYSNTDNDICEELVNILNSRISLGNHKEFNSTQQRESRTPLTMRNNCDEIIFGDVSSKNCSLISNSFSTNKLSAESYDSDTEFKNFSKLIDGSNGDKAYFDASKKYKNSNDFPKTTLRKSGIRNLNESDSHIKENIEYTYQSVNSYKPVNVDNYFNGENVSNTARKFSMEEKEKPLTEYNSGIIKTSNSGSYSPVNFIIRQTAKNQWNYKEPCNVTNEILQSKEKHPEKIWKNSSREISPLTSEMLTKKRFESQITPRKTVLRDQAIMLKAELDIKSGLFGDLNLESITRKRYFEGNPNYNILPYGIDKLRLNSSSNIKIFLPSDIKVCVNSKWFSAKVDSRRTMCVSEILNSDTKYSKETESDCNRFNISSLQKRSKEVKRISCSKSNIFTSNKVECNSQLSSEKCFLEGSYCNNALNDQIRTIEMKNIPKESLDNIEFHRSHVYSRNSLKINLEDLNNSSESSETDTSVTSSSNFRVGAFQKDSKSTSKRENKFLPVQELFEVEKTIAKAVVQALTDIGTNRGLQQSRIVKYIRQHKLAKIHSKFNQEIQKFLKLSTEVGILKKNGSKYLLSCQGAFPHSKKKKLSKLIDSKASKKSTSEVRNPVSTRTKALQKNVSNAPKHSPLLLRSRKGSLAGYKTEVINRSPMIYKRLRSRVVMIRKNV</sequence>
<accession>A0A8X6X701</accession>
<feature type="region of interest" description="Disordered" evidence="1">
    <location>
        <begin position="124"/>
        <end position="150"/>
    </location>
</feature>
<keyword evidence="3" id="KW-1185">Reference proteome</keyword>
<feature type="compositionally biased region" description="Low complexity" evidence="1">
    <location>
        <begin position="124"/>
        <end position="141"/>
    </location>
</feature>
<organism evidence="2 3">
    <name type="scientific">Trichonephila inaurata madagascariensis</name>
    <dbReference type="NCBI Taxonomy" id="2747483"/>
    <lineage>
        <taxon>Eukaryota</taxon>
        <taxon>Metazoa</taxon>
        <taxon>Ecdysozoa</taxon>
        <taxon>Arthropoda</taxon>
        <taxon>Chelicerata</taxon>
        <taxon>Arachnida</taxon>
        <taxon>Araneae</taxon>
        <taxon>Araneomorphae</taxon>
        <taxon>Entelegynae</taxon>
        <taxon>Araneoidea</taxon>
        <taxon>Nephilidae</taxon>
        <taxon>Trichonephila</taxon>
        <taxon>Trichonephila inaurata</taxon>
    </lineage>
</organism>
<gene>
    <name evidence="2" type="primary">AVEN_208076_1</name>
    <name evidence="2" type="ORF">TNIN_249201</name>
</gene>
<reference evidence="2" key="1">
    <citation type="submission" date="2020-08" db="EMBL/GenBank/DDBJ databases">
        <title>Multicomponent nature underlies the extraordinary mechanical properties of spider dragline silk.</title>
        <authorList>
            <person name="Kono N."/>
            <person name="Nakamura H."/>
            <person name="Mori M."/>
            <person name="Yoshida Y."/>
            <person name="Ohtoshi R."/>
            <person name="Malay A.D."/>
            <person name="Moran D.A.P."/>
            <person name="Tomita M."/>
            <person name="Numata K."/>
            <person name="Arakawa K."/>
        </authorList>
    </citation>
    <scope>NUCLEOTIDE SEQUENCE</scope>
</reference>
<dbReference type="EMBL" id="BMAV01005923">
    <property type="protein sequence ID" value="GFY47380.1"/>
    <property type="molecule type" value="Genomic_DNA"/>
</dbReference>
<comment type="caution">
    <text evidence="2">The sequence shown here is derived from an EMBL/GenBank/DDBJ whole genome shotgun (WGS) entry which is preliminary data.</text>
</comment>
<evidence type="ECO:0000313" key="3">
    <source>
        <dbReference type="Proteomes" id="UP000886998"/>
    </source>
</evidence>
<feature type="region of interest" description="Disordered" evidence="1">
    <location>
        <begin position="773"/>
        <end position="808"/>
    </location>
</feature>
<evidence type="ECO:0000256" key="1">
    <source>
        <dbReference type="SAM" id="MobiDB-lite"/>
    </source>
</evidence>
<feature type="compositionally biased region" description="Basic and acidic residues" evidence="1">
    <location>
        <begin position="773"/>
        <end position="784"/>
    </location>
</feature>
<dbReference type="Proteomes" id="UP000886998">
    <property type="component" value="Unassembled WGS sequence"/>
</dbReference>
<evidence type="ECO:0000313" key="2">
    <source>
        <dbReference type="EMBL" id="GFY47380.1"/>
    </source>
</evidence>